<comment type="caution">
    <text evidence="2">The sequence shown here is derived from an EMBL/GenBank/DDBJ whole genome shotgun (WGS) entry which is preliminary data.</text>
</comment>
<proteinExistence type="predicted"/>
<gene>
    <name evidence="2" type="ORF">HMPREF9441_00341</name>
</gene>
<dbReference type="EMBL" id="AFFY01000003">
    <property type="protein sequence ID" value="EHH01885.1"/>
    <property type="molecule type" value="Genomic_DNA"/>
</dbReference>
<dbReference type="eggNOG" id="ENOG5033RRR">
    <property type="taxonomic scope" value="Bacteria"/>
</dbReference>
<dbReference type="AlphaFoldDB" id="G5SLW9"/>
<accession>G5SLW9</accession>
<protein>
    <recommendedName>
        <fullName evidence="4">Secretion system C-terminal sorting domain-containing protein</fullName>
    </recommendedName>
</protein>
<reference evidence="2 3" key="1">
    <citation type="submission" date="2011-03" db="EMBL/GenBank/DDBJ databases">
        <authorList>
            <person name="Weinstock G."/>
            <person name="Sodergren E."/>
            <person name="Clifton S."/>
            <person name="Fulton L."/>
            <person name="Fulton B."/>
            <person name="Courtney L."/>
            <person name="Fronick C."/>
            <person name="Harrison M."/>
            <person name="Strong C."/>
            <person name="Farmer C."/>
            <person name="Delahaunty K."/>
            <person name="Markovic C."/>
            <person name="Hall O."/>
            <person name="Minx P."/>
            <person name="Tomlinson C."/>
            <person name="Mitreva M."/>
            <person name="Hou S."/>
            <person name="Chen J."/>
            <person name="Wollam A."/>
            <person name="Pepin K.H."/>
            <person name="Johnson M."/>
            <person name="Bhonagiri V."/>
            <person name="Zhang X."/>
            <person name="Suruliraj S."/>
            <person name="Warren W."/>
            <person name="Chinwalla A."/>
            <person name="Mardis E.R."/>
            <person name="Wilson R.K."/>
        </authorList>
    </citation>
    <scope>NUCLEOTIDE SEQUENCE [LARGE SCALE GENOMIC DNA]</scope>
    <source>
        <strain evidence="2 3">YIT 11840</strain>
    </source>
</reference>
<evidence type="ECO:0000313" key="2">
    <source>
        <dbReference type="EMBL" id="EHH01885.1"/>
    </source>
</evidence>
<dbReference type="Proteomes" id="UP000003598">
    <property type="component" value="Unassembled WGS sequence"/>
</dbReference>
<dbReference type="OrthoDB" id="1063944at2"/>
<dbReference type="STRING" id="762968.HMPREF9441_00341"/>
<organism evidence="2 3">
    <name type="scientific">Paraprevotella clara YIT 11840</name>
    <dbReference type="NCBI Taxonomy" id="762968"/>
    <lineage>
        <taxon>Bacteria</taxon>
        <taxon>Pseudomonadati</taxon>
        <taxon>Bacteroidota</taxon>
        <taxon>Bacteroidia</taxon>
        <taxon>Bacteroidales</taxon>
        <taxon>Prevotellaceae</taxon>
        <taxon>Paraprevotella</taxon>
    </lineage>
</organism>
<dbReference type="RefSeq" id="WP_008617194.1">
    <property type="nucleotide sequence ID" value="NZ_JH376579.1"/>
</dbReference>
<sequence>MKKIISTLFLGLACTIGVQAQEYNLFYDVDADGWLWFDSQEKIDKYVGLCNEADNKIDPNGKIIQMVPADIAPDYPPTYADPFWEGAGEGGEIGAEGFRTGAIITAASSAIGNPNGGGFVVLMPSCSSFSICLSREGQTCVRMMASKDINTVFTNYDVISAKYALPGFSPLFRSGIFTWKNIETLTNNNGGYSLKSNEPIYAYFQSATADPIYIHGIRVTTPTNSTVNIKETVAPKSRIFFEGNRVVLNEATDIKVYNANGLLMNAAHTDRMDLSNMPKGIYIVKAGDAIRKLAVQ</sequence>
<evidence type="ECO:0000256" key="1">
    <source>
        <dbReference type="SAM" id="SignalP"/>
    </source>
</evidence>
<dbReference type="GeneID" id="93556115"/>
<dbReference type="PATRIC" id="fig|762968.3.peg.306"/>
<feature type="chain" id="PRO_5003484047" description="Secretion system C-terminal sorting domain-containing protein" evidence="1">
    <location>
        <begin position="21"/>
        <end position="296"/>
    </location>
</feature>
<keyword evidence="1" id="KW-0732">Signal</keyword>
<evidence type="ECO:0000313" key="3">
    <source>
        <dbReference type="Proteomes" id="UP000003598"/>
    </source>
</evidence>
<feature type="signal peptide" evidence="1">
    <location>
        <begin position="1"/>
        <end position="20"/>
    </location>
</feature>
<keyword evidence="3" id="KW-1185">Reference proteome</keyword>
<evidence type="ECO:0008006" key="4">
    <source>
        <dbReference type="Google" id="ProtNLM"/>
    </source>
</evidence>
<dbReference type="HOGENOM" id="CLU_996983_0_0_10"/>
<name>G5SLW9_9BACT</name>